<evidence type="ECO:0000313" key="3">
    <source>
        <dbReference type="Proteomes" id="UP001596379"/>
    </source>
</evidence>
<keyword evidence="3" id="KW-1185">Reference proteome</keyword>
<feature type="compositionally biased region" description="Basic and acidic residues" evidence="1">
    <location>
        <begin position="1"/>
        <end position="10"/>
    </location>
</feature>
<dbReference type="Proteomes" id="UP001596379">
    <property type="component" value="Unassembled WGS sequence"/>
</dbReference>
<protein>
    <submittedName>
        <fullName evidence="2">Uncharacterized protein</fullName>
    </submittedName>
</protein>
<dbReference type="RefSeq" id="WP_382232206.1">
    <property type="nucleotide sequence ID" value="NZ_JBHTCC010000001.1"/>
</dbReference>
<evidence type="ECO:0000256" key="1">
    <source>
        <dbReference type="SAM" id="MobiDB-lite"/>
    </source>
</evidence>
<comment type="caution">
    <text evidence="2">The sequence shown here is derived from an EMBL/GenBank/DDBJ whole genome shotgun (WGS) entry which is preliminary data.</text>
</comment>
<evidence type="ECO:0000313" key="2">
    <source>
        <dbReference type="EMBL" id="MFC7297028.1"/>
    </source>
</evidence>
<gene>
    <name evidence="2" type="ORF">ACFQO0_01100</name>
</gene>
<dbReference type="EMBL" id="JBHTCC010000001">
    <property type="protein sequence ID" value="MFC7297028.1"/>
    <property type="molecule type" value="Genomic_DNA"/>
</dbReference>
<proteinExistence type="predicted"/>
<feature type="region of interest" description="Disordered" evidence="1">
    <location>
        <begin position="1"/>
        <end position="20"/>
    </location>
</feature>
<accession>A0ABW2J1J6</accession>
<reference evidence="3" key="1">
    <citation type="journal article" date="2019" name="Int. J. Syst. Evol. Microbiol.">
        <title>The Global Catalogue of Microorganisms (GCM) 10K type strain sequencing project: providing services to taxonomists for standard genome sequencing and annotation.</title>
        <authorList>
            <consortium name="The Broad Institute Genomics Platform"/>
            <consortium name="The Broad Institute Genome Sequencing Center for Infectious Disease"/>
            <person name="Wu L."/>
            <person name="Ma J."/>
        </authorList>
    </citation>
    <scope>NUCLEOTIDE SEQUENCE [LARGE SCALE GENOMIC DNA]</scope>
    <source>
        <strain evidence="3">CCUG 36956</strain>
    </source>
</reference>
<organism evidence="2 3">
    <name type="scientific">Herminiimonas aquatilis</name>
    <dbReference type="NCBI Taxonomy" id="345342"/>
    <lineage>
        <taxon>Bacteria</taxon>
        <taxon>Pseudomonadati</taxon>
        <taxon>Pseudomonadota</taxon>
        <taxon>Betaproteobacteria</taxon>
        <taxon>Burkholderiales</taxon>
        <taxon>Oxalobacteraceae</taxon>
        <taxon>Herminiimonas</taxon>
    </lineage>
</organism>
<sequence length="75" mass="8420">MSHTNLEHHHGYTVHGTGEKQDNGKWCGNFHVAQHGVPVISISLLEKMFDSSEDAAAYALRQGRLYIDRTLLDSK</sequence>
<name>A0ABW2J1J6_9BURK</name>